<dbReference type="EnsemblMetazoa" id="ADIR014324-RB">
    <property type="protein sequence ID" value="ADIR014324-PB"/>
    <property type="gene ID" value="ADIR014324"/>
</dbReference>
<reference evidence="1" key="2">
    <citation type="submission" date="2020-05" db="UniProtKB">
        <authorList>
            <consortium name="EnsemblMetazoa"/>
        </authorList>
    </citation>
    <scope>IDENTIFICATION</scope>
    <source>
        <strain evidence="1">WRAIR2</strain>
    </source>
</reference>
<protein>
    <submittedName>
        <fullName evidence="1">Uncharacterized protein</fullName>
    </submittedName>
</protein>
<reference evidence="2" key="1">
    <citation type="submission" date="2013-03" db="EMBL/GenBank/DDBJ databases">
        <title>The Genome Sequence of Anopheles dirus WRAIR2.</title>
        <authorList>
            <consortium name="The Broad Institute Genomics Platform"/>
            <person name="Neafsey D.E."/>
            <person name="Walton C."/>
            <person name="Walker B."/>
            <person name="Young S.K."/>
            <person name="Zeng Q."/>
            <person name="Gargeya S."/>
            <person name="Fitzgerald M."/>
            <person name="Haas B."/>
            <person name="Abouelleil A."/>
            <person name="Allen A.W."/>
            <person name="Alvarado L."/>
            <person name="Arachchi H.M."/>
            <person name="Berlin A.M."/>
            <person name="Chapman S.B."/>
            <person name="Gainer-Dewar J."/>
            <person name="Goldberg J."/>
            <person name="Griggs A."/>
            <person name="Gujja S."/>
            <person name="Hansen M."/>
            <person name="Howarth C."/>
            <person name="Imamovic A."/>
            <person name="Ireland A."/>
            <person name="Larimer J."/>
            <person name="McCowan C."/>
            <person name="Murphy C."/>
            <person name="Pearson M."/>
            <person name="Poon T.W."/>
            <person name="Priest M."/>
            <person name="Roberts A."/>
            <person name="Saif S."/>
            <person name="Shea T."/>
            <person name="Sisk P."/>
            <person name="Sykes S."/>
            <person name="Wortman J."/>
            <person name="Nusbaum C."/>
            <person name="Birren B."/>
        </authorList>
    </citation>
    <scope>NUCLEOTIDE SEQUENCE [LARGE SCALE GENOMIC DNA]</scope>
    <source>
        <strain evidence="2">WRAIR2</strain>
    </source>
</reference>
<accession>A0A182NWR2</accession>
<dbReference type="VEuPathDB" id="VectorBase:ADIR014324"/>
<dbReference type="AlphaFoldDB" id="A0A182NWR2"/>
<evidence type="ECO:0000313" key="2">
    <source>
        <dbReference type="Proteomes" id="UP000075884"/>
    </source>
</evidence>
<sequence length="65" mass="7448">STLPVLSNLFCPVAYSFGTYHLRSIHFVGPECFGAVKNDSDKVVYVLYRIVSNRILLQIWIKKET</sequence>
<organism evidence="1 2">
    <name type="scientific">Anopheles dirus</name>
    <dbReference type="NCBI Taxonomy" id="7168"/>
    <lineage>
        <taxon>Eukaryota</taxon>
        <taxon>Metazoa</taxon>
        <taxon>Ecdysozoa</taxon>
        <taxon>Arthropoda</taxon>
        <taxon>Hexapoda</taxon>
        <taxon>Insecta</taxon>
        <taxon>Pterygota</taxon>
        <taxon>Neoptera</taxon>
        <taxon>Endopterygota</taxon>
        <taxon>Diptera</taxon>
        <taxon>Nematocera</taxon>
        <taxon>Culicoidea</taxon>
        <taxon>Culicidae</taxon>
        <taxon>Anophelinae</taxon>
        <taxon>Anopheles</taxon>
    </lineage>
</organism>
<dbReference type="Proteomes" id="UP000075884">
    <property type="component" value="Unassembled WGS sequence"/>
</dbReference>
<evidence type="ECO:0000313" key="1">
    <source>
        <dbReference type="EnsemblMetazoa" id="ADIR014324-PB"/>
    </source>
</evidence>
<proteinExistence type="predicted"/>
<keyword evidence="2" id="KW-1185">Reference proteome</keyword>
<name>A0A182NWR2_9DIPT</name>